<dbReference type="PROSITE" id="PS00878">
    <property type="entry name" value="ODR_DC_2_1"/>
    <property type="match status" value="1"/>
</dbReference>
<feature type="modified residue" description="N6-(pyridoxal phosphate)lysine" evidence="14">
    <location>
        <position position="102"/>
    </location>
</feature>
<evidence type="ECO:0000256" key="6">
    <source>
        <dbReference type="ARBA" id="ARBA00022723"/>
    </source>
</evidence>
<dbReference type="Pfam" id="PF17810">
    <property type="entry name" value="Arg_decarb_HB"/>
    <property type="match status" value="1"/>
</dbReference>
<evidence type="ECO:0000256" key="14">
    <source>
        <dbReference type="PIRSR" id="PIRSR001336-50"/>
    </source>
</evidence>
<comment type="cofactor">
    <cofactor evidence="1 14">
        <name>pyridoxal 5'-phosphate</name>
        <dbReference type="ChEBI" id="CHEBI:597326"/>
    </cofactor>
</comment>
<proteinExistence type="inferred from homology"/>
<evidence type="ECO:0000256" key="1">
    <source>
        <dbReference type="ARBA" id="ARBA00001933"/>
    </source>
</evidence>
<dbReference type="PANTHER" id="PTHR43295:SF9">
    <property type="entry name" value="BIOSYNTHETIC ARGININE DECARBOXYLASE"/>
    <property type="match status" value="1"/>
</dbReference>
<dbReference type="GO" id="GO:0008295">
    <property type="term" value="P:spermidine biosynthetic process"/>
    <property type="evidence" value="ECO:0007669"/>
    <property type="project" value="UniProtKB-UniRule"/>
</dbReference>
<evidence type="ECO:0000259" key="17">
    <source>
        <dbReference type="Pfam" id="PF17810"/>
    </source>
</evidence>
<comment type="cofactor">
    <cofactor evidence="2">
        <name>Mg(2+)</name>
        <dbReference type="ChEBI" id="CHEBI:18420"/>
    </cofactor>
</comment>
<dbReference type="InterPro" id="IPR002985">
    <property type="entry name" value="Arg_decrbxlase"/>
</dbReference>
<dbReference type="Gene3D" id="3.20.20.10">
    <property type="entry name" value="Alanine racemase"/>
    <property type="match status" value="1"/>
</dbReference>
<dbReference type="NCBIfam" id="TIGR01273">
    <property type="entry name" value="speA"/>
    <property type="match status" value="1"/>
</dbReference>
<dbReference type="InterPro" id="IPR022644">
    <property type="entry name" value="De-COase2_N"/>
</dbReference>
<feature type="domain" description="Orn/DAP/Arg decarboxylase 2 N-terminal" evidence="16">
    <location>
        <begin position="95"/>
        <end position="344"/>
    </location>
</feature>
<evidence type="ECO:0000313" key="19">
    <source>
        <dbReference type="EMBL" id="SIO18181.1"/>
    </source>
</evidence>
<dbReference type="Pfam" id="PF02784">
    <property type="entry name" value="Orn_Arg_deC_N"/>
    <property type="match status" value="1"/>
</dbReference>
<dbReference type="EC" id="4.1.1.19" evidence="5 13"/>
<dbReference type="Proteomes" id="UP000184932">
    <property type="component" value="Unassembled WGS sequence"/>
</dbReference>
<evidence type="ECO:0000256" key="2">
    <source>
        <dbReference type="ARBA" id="ARBA00001946"/>
    </source>
</evidence>
<dbReference type="PANTHER" id="PTHR43295">
    <property type="entry name" value="ARGININE DECARBOXYLASE"/>
    <property type="match status" value="1"/>
</dbReference>
<comment type="function">
    <text evidence="3">Catalyzes the biosynthesis of agmatine from arginine.</text>
</comment>
<dbReference type="PRINTS" id="PR01179">
    <property type="entry name" value="ODADCRBXLASE"/>
</dbReference>
<dbReference type="InterPro" id="IPR000183">
    <property type="entry name" value="Orn/DAP/Arg_de-COase"/>
</dbReference>
<dbReference type="Gene3D" id="1.10.287.3440">
    <property type="match status" value="1"/>
</dbReference>
<evidence type="ECO:0000256" key="7">
    <source>
        <dbReference type="ARBA" id="ARBA00022793"/>
    </source>
</evidence>
<evidence type="ECO:0000256" key="3">
    <source>
        <dbReference type="ARBA" id="ARBA00002257"/>
    </source>
</evidence>
<dbReference type="Gene3D" id="1.20.58.930">
    <property type="match status" value="1"/>
</dbReference>
<dbReference type="InterPro" id="IPR022653">
    <property type="entry name" value="De-COase2_pyr-phos_BS"/>
</dbReference>
<dbReference type="RefSeq" id="WP_074257222.1">
    <property type="nucleotide sequence ID" value="NZ_FSRL01000001.1"/>
</dbReference>
<keyword evidence="12" id="KW-0456">Lyase</keyword>
<keyword evidence="8" id="KW-0460">Magnesium</keyword>
<dbReference type="GO" id="GO:0046872">
    <property type="term" value="F:metal ion binding"/>
    <property type="evidence" value="ECO:0007669"/>
    <property type="project" value="UniProtKB-KW"/>
</dbReference>
<dbReference type="STRING" id="1217970.SAMN05444002_3307"/>
<dbReference type="AlphaFoldDB" id="A0A1N6HEC2"/>
<feature type="domain" description="Arginine decarboxylase helical bundle" evidence="17">
    <location>
        <begin position="371"/>
        <end position="450"/>
    </location>
</feature>
<evidence type="ECO:0000256" key="5">
    <source>
        <dbReference type="ARBA" id="ARBA00012426"/>
    </source>
</evidence>
<feature type="domain" description="Arginine decarboxylase C-terminal helical" evidence="18">
    <location>
        <begin position="577"/>
        <end position="630"/>
    </location>
</feature>
<keyword evidence="20" id="KW-1185">Reference proteome</keyword>
<evidence type="ECO:0000256" key="12">
    <source>
        <dbReference type="ARBA" id="ARBA00023239"/>
    </source>
</evidence>
<evidence type="ECO:0000256" key="13">
    <source>
        <dbReference type="NCBIfam" id="TIGR01273"/>
    </source>
</evidence>
<name>A0A1N6HEC2_9RHOB</name>
<dbReference type="GO" id="GO:0006527">
    <property type="term" value="P:L-arginine catabolic process"/>
    <property type="evidence" value="ECO:0007669"/>
    <property type="project" value="InterPro"/>
</dbReference>
<dbReference type="CDD" id="cd06830">
    <property type="entry name" value="PLPDE_III_ADC"/>
    <property type="match status" value="1"/>
</dbReference>
<dbReference type="GO" id="GO:0008792">
    <property type="term" value="F:arginine decarboxylase activity"/>
    <property type="evidence" value="ECO:0007669"/>
    <property type="project" value="UniProtKB-UniRule"/>
</dbReference>
<comment type="similarity">
    <text evidence="4">Belongs to the Orn/Lys/Arg decarboxylase class-II family. SpeA subfamily.</text>
</comment>
<keyword evidence="11" id="KW-0620">Polyamine biosynthesis</keyword>
<evidence type="ECO:0000259" key="18">
    <source>
        <dbReference type="Pfam" id="PF17944"/>
    </source>
</evidence>
<evidence type="ECO:0000256" key="11">
    <source>
        <dbReference type="ARBA" id="ARBA00023115"/>
    </source>
</evidence>
<accession>A0A1N6HEC2</accession>
<dbReference type="PRINTS" id="PR01180">
    <property type="entry name" value="ARGDCRBXLASE"/>
</dbReference>
<evidence type="ECO:0000256" key="8">
    <source>
        <dbReference type="ARBA" id="ARBA00022842"/>
    </source>
</evidence>
<dbReference type="Gene3D" id="2.40.37.10">
    <property type="entry name" value="Lyase, Ornithine Decarboxylase, Chain A, domain 1"/>
    <property type="match status" value="1"/>
</dbReference>
<evidence type="ECO:0000256" key="4">
    <source>
        <dbReference type="ARBA" id="ARBA00008357"/>
    </source>
</evidence>
<organism evidence="19 20">
    <name type="scientific">Vannielia litorea</name>
    <dbReference type="NCBI Taxonomy" id="1217970"/>
    <lineage>
        <taxon>Bacteria</taxon>
        <taxon>Pseudomonadati</taxon>
        <taxon>Pseudomonadota</taxon>
        <taxon>Alphaproteobacteria</taxon>
        <taxon>Rhodobacterales</taxon>
        <taxon>Paracoccaceae</taxon>
        <taxon>Vannielia</taxon>
    </lineage>
</organism>
<gene>
    <name evidence="19" type="ORF">SAMN05444002_3307</name>
</gene>
<keyword evidence="10" id="KW-0745">Spermidine biosynthesis</keyword>
<dbReference type="SUPFAM" id="SSF50621">
    <property type="entry name" value="Alanine racemase C-terminal domain-like"/>
    <property type="match status" value="1"/>
</dbReference>
<dbReference type="Pfam" id="PF17944">
    <property type="entry name" value="Arg_decarbox_C"/>
    <property type="match status" value="1"/>
</dbReference>
<keyword evidence="9 14" id="KW-0663">Pyridoxal phosphate</keyword>
<dbReference type="PIRSF" id="PIRSF001336">
    <property type="entry name" value="Arg_decrbxlase"/>
    <property type="match status" value="1"/>
</dbReference>
<keyword evidence="6" id="KW-0479">Metal-binding</keyword>
<evidence type="ECO:0000256" key="9">
    <source>
        <dbReference type="ARBA" id="ARBA00022898"/>
    </source>
</evidence>
<keyword evidence="7" id="KW-0210">Decarboxylase</keyword>
<feature type="active site" description="Proton donor" evidence="15">
    <location>
        <position position="499"/>
    </location>
</feature>
<protein>
    <recommendedName>
        <fullName evidence="5 13">Arginine decarboxylase</fullName>
        <ecNumber evidence="5 13">4.1.1.19</ecNumber>
    </recommendedName>
</protein>
<evidence type="ECO:0000256" key="10">
    <source>
        <dbReference type="ARBA" id="ARBA00023066"/>
    </source>
</evidence>
<dbReference type="EMBL" id="FSRL01000001">
    <property type="protein sequence ID" value="SIO18181.1"/>
    <property type="molecule type" value="Genomic_DNA"/>
</dbReference>
<sequence length="631" mass="69001">MTKHDTPTAPHAIYGVHRWGRGLVEVMDSGEIGLVNPLAPGAKPVSLPGVMTALSERGIQTPVLLRITQFLEYGLTRVTGSFAEAIERAGYKGSYRGVFPIKVNQQEQVVRRLVEYGAPMGYGLEAGSKPELVIALGQPLARNALIVCNGTKDEEFVRLATLSRRAGFNTYIVLESLNEVEIAIRVAKELGIDPLLGVRIKLTNQIGGAWAASSGDRSAFGLNSEQLVTAVEKLKAAGLLHCLTLQHSHLGSQIPDVNDVRRAATEACRYFTELLAEGVPLTHLDLGGGLGIDYTGEARATESSVNYSVAEYSSSIVETVKYAMDEAGAPHPTLVTESGRAVVALSAALIFDVLETTRYDVESAPEPEPGDHHLVSDLAGIARYLEPRRLQECINDANFYRTELRAMFRRGVIGLREVARGERIYLWLMSRIHDLAEAPGGPTEILDQLDTTADILHCNFSLFQSLPDVWAIDQLHPLVPLQRLNEAPDRRAILADITCDSDGKIDRFILDGGTASTLPVHSVAEGERYHFGTFFVGAYQETLGDLHNLFGDTNVVTISLRDDGGFDLVEELEGDTISEVLSYVEYTPRDISDAFRKRVDAAISEGGIDAKEGRELIEAFRNSMNGYTYFE</sequence>
<dbReference type="SUPFAM" id="SSF51419">
    <property type="entry name" value="PLP-binding barrel"/>
    <property type="match status" value="1"/>
</dbReference>
<dbReference type="NCBIfam" id="NF003763">
    <property type="entry name" value="PRK05354.1"/>
    <property type="match status" value="1"/>
</dbReference>
<reference evidence="20" key="1">
    <citation type="submission" date="2016-11" db="EMBL/GenBank/DDBJ databases">
        <authorList>
            <person name="Varghese N."/>
            <person name="Submissions S."/>
        </authorList>
    </citation>
    <scope>NUCLEOTIDE SEQUENCE [LARGE SCALE GENOMIC DNA]</scope>
    <source>
        <strain evidence="20">DSM 29440</strain>
    </source>
</reference>
<evidence type="ECO:0000313" key="20">
    <source>
        <dbReference type="Proteomes" id="UP000184932"/>
    </source>
</evidence>
<evidence type="ECO:0000259" key="16">
    <source>
        <dbReference type="Pfam" id="PF02784"/>
    </source>
</evidence>
<dbReference type="InterPro" id="IPR040634">
    <property type="entry name" value="Arg_decarb_HB"/>
</dbReference>
<dbReference type="InterPro" id="IPR029066">
    <property type="entry name" value="PLP-binding_barrel"/>
</dbReference>
<evidence type="ECO:0000256" key="15">
    <source>
        <dbReference type="PIRSR" id="PIRSR600183-50"/>
    </source>
</evidence>
<dbReference type="InterPro" id="IPR041128">
    <property type="entry name" value="Arg_decarbox_C"/>
</dbReference>
<dbReference type="InterPro" id="IPR009006">
    <property type="entry name" value="Ala_racemase/Decarboxylase_C"/>
</dbReference>